<organism evidence="1 2">
    <name type="scientific">Aureispira anguillae</name>
    <dbReference type="NCBI Taxonomy" id="2864201"/>
    <lineage>
        <taxon>Bacteria</taxon>
        <taxon>Pseudomonadati</taxon>
        <taxon>Bacteroidota</taxon>
        <taxon>Saprospiria</taxon>
        <taxon>Saprospirales</taxon>
        <taxon>Saprospiraceae</taxon>
        <taxon>Aureispira</taxon>
    </lineage>
</organism>
<dbReference type="AlphaFoldDB" id="A0A915YLX4"/>
<keyword evidence="2" id="KW-1185">Reference proteome</keyword>
<proteinExistence type="predicted"/>
<dbReference type="KEGG" id="aup:AsAng_0059670"/>
<dbReference type="Proteomes" id="UP001060919">
    <property type="component" value="Chromosome"/>
</dbReference>
<reference evidence="1" key="1">
    <citation type="submission" date="2022-09" db="EMBL/GenBank/DDBJ databases">
        <title>Aureispira anguillicida sp. nov., isolated from Leptocephalus of Japanese eel Anguilla japonica.</title>
        <authorList>
            <person name="Yuasa K."/>
            <person name="Mekata T."/>
            <person name="Ikunari K."/>
        </authorList>
    </citation>
    <scope>NUCLEOTIDE SEQUENCE</scope>
    <source>
        <strain evidence="1">EL160426</strain>
    </source>
</reference>
<dbReference type="EMBL" id="AP026867">
    <property type="protein sequence ID" value="BDS15183.1"/>
    <property type="molecule type" value="Genomic_DNA"/>
</dbReference>
<evidence type="ECO:0000313" key="1">
    <source>
        <dbReference type="EMBL" id="BDS15183.1"/>
    </source>
</evidence>
<evidence type="ECO:0000313" key="2">
    <source>
        <dbReference type="Proteomes" id="UP001060919"/>
    </source>
</evidence>
<gene>
    <name evidence="1" type="ORF">AsAng_0059670</name>
</gene>
<name>A0A915YLX4_9BACT</name>
<sequence length="41" mass="4787">MLLEDFVYCIGVFIYKGAFPKYKLFVNNSPLTINLIQNVFL</sequence>
<protein>
    <submittedName>
        <fullName evidence="1">Uncharacterized protein</fullName>
    </submittedName>
</protein>
<accession>A0A915YLX4</accession>